<evidence type="ECO:0000256" key="4">
    <source>
        <dbReference type="ARBA" id="ARBA00022553"/>
    </source>
</evidence>
<dbReference type="GO" id="GO:0019369">
    <property type="term" value="P:arachidonate metabolic process"/>
    <property type="evidence" value="ECO:0007669"/>
    <property type="project" value="TreeGrafter"/>
</dbReference>
<dbReference type="GO" id="GO:0005737">
    <property type="term" value="C:cytoplasm"/>
    <property type="evidence" value="ECO:0007669"/>
    <property type="project" value="TreeGrafter"/>
</dbReference>
<evidence type="ECO:0000256" key="7">
    <source>
        <dbReference type="ARBA" id="ARBA00022801"/>
    </source>
</evidence>
<evidence type="ECO:0000256" key="9">
    <source>
        <dbReference type="ARBA" id="ARBA00022963"/>
    </source>
</evidence>
<dbReference type="GO" id="GO:0046340">
    <property type="term" value="P:diacylglycerol catabolic process"/>
    <property type="evidence" value="ECO:0007669"/>
    <property type="project" value="TreeGrafter"/>
</dbReference>
<dbReference type="EC" id="3.1.1.116" evidence="14"/>
<keyword evidence="5" id="KW-0812">Transmembrane</keyword>
<organism evidence="16 17">
    <name type="scientific">Leptotrombidium deliense</name>
    <dbReference type="NCBI Taxonomy" id="299467"/>
    <lineage>
        <taxon>Eukaryota</taxon>
        <taxon>Metazoa</taxon>
        <taxon>Ecdysozoa</taxon>
        <taxon>Arthropoda</taxon>
        <taxon>Chelicerata</taxon>
        <taxon>Arachnida</taxon>
        <taxon>Acari</taxon>
        <taxon>Acariformes</taxon>
        <taxon>Trombidiformes</taxon>
        <taxon>Prostigmata</taxon>
        <taxon>Anystina</taxon>
        <taxon>Parasitengona</taxon>
        <taxon>Trombiculoidea</taxon>
        <taxon>Trombiculidae</taxon>
        <taxon>Leptotrombidium</taxon>
    </lineage>
</organism>
<dbReference type="GO" id="GO:0045211">
    <property type="term" value="C:postsynaptic membrane"/>
    <property type="evidence" value="ECO:0007669"/>
    <property type="project" value="TreeGrafter"/>
</dbReference>
<evidence type="ECO:0000256" key="14">
    <source>
        <dbReference type="ARBA" id="ARBA00026104"/>
    </source>
</evidence>
<keyword evidence="4" id="KW-0597">Phosphoprotein</keyword>
<dbReference type="CDD" id="cd00519">
    <property type="entry name" value="Lipase_3"/>
    <property type="match status" value="1"/>
</dbReference>
<keyword evidence="6" id="KW-0479">Metal-binding</keyword>
<evidence type="ECO:0000259" key="15">
    <source>
        <dbReference type="Pfam" id="PF01764"/>
    </source>
</evidence>
<keyword evidence="12" id="KW-0472">Membrane</keyword>
<dbReference type="InterPro" id="IPR002921">
    <property type="entry name" value="Fungal_lipase-type"/>
</dbReference>
<sequence>NSFSEIAKLLSEFFRDLDVVPSDVIAGLILLRRVQRIQRQIIVNEKNNDTYQFLSGVAITPKTKFLDVTHSAIVNDIRTLIHYLHYAVAVYGWPMFMMNNSATGCCQLCPFLRCTRCAKRFGFKCCGSNSVLDSVYPPVIIGDNCCNCNYAALQRICQTHRFEIIYITYHVAIGEPPFFVALDHEKRTIVVSVRGTLSLQDVITDLNAEGDLLPTNPRREGWFGHRGMVEAAAYIRKKLTDEKILHKALNYRPEKGTQDYSLVLVGHSLGAGTAAILAILLKEDYPELVCYSFAPPGGLLSLPATEYTKGFITSVILGKDVVPRLGLHQMESLRFDLINAIKEAQDPKWKIISSSVFCCCPPKETEDIVDTQSVTEVVTNSSKDLSSNPNDTSIAMTVHQPLYPPGKVIHIIRNHPEINGRKCDKGWRNVVHKNEPVYQALWANNKDFDTIIISPVMIQDHMPDKIMDALEKLLVNTGPPKPLRKDFSTNNCDSLSYPLLPYSGSITPDSFSRTPSHRIVLETSFTDLQPVGLDNESITPHKKYERPTLLSALKFYRKVDLIRDDWIGMAPLASPEALSEVSSVSSKSLSTKQGHCFPSSVVHYMERIEQSPVSQGSHDNSSVVTLECQPKNYIDDEPIPSVCASGLDLDVVSLFRTLSTTSDNVEELIVNSDSEDSLDKKAALKSKKVTFNLSPSNCEQQVNTSGSVGNFNIEPLHDNDCNLIHSSSDVDLSSAWNDPLPPLRRSYEKINLADLDDSFQIFDSSDAPVNCSSSTFTSERESSEMSPTSQLLFQKLLTIESPSDETPTCDNFNVTSFEISESNM</sequence>
<evidence type="ECO:0000256" key="11">
    <source>
        <dbReference type="ARBA" id="ARBA00023098"/>
    </source>
</evidence>
<dbReference type="GO" id="GO:0032590">
    <property type="term" value="C:dendrite membrane"/>
    <property type="evidence" value="ECO:0007669"/>
    <property type="project" value="TreeGrafter"/>
</dbReference>
<feature type="domain" description="Fungal lipase-type" evidence="15">
    <location>
        <begin position="190"/>
        <end position="326"/>
    </location>
</feature>
<dbReference type="InterPro" id="IPR052214">
    <property type="entry name" value="DAG_Lipase-Related"/>
</dbReference>
<dbReference type="PANTHER" id="PTHR45792">
    <property type="entry name" value="DIACYLGLYCEROL LIPASE HOMOLOG-RELATED"/>
    <property type="match status" value="1"/>
</dbReference>
<dbReference type="Pfam" id="PF01764">
    <property type="entry name" value="Lipase_3"/>
    <property type="match status" value="1"/>
</dbReference>
<evidence type="ECO:0000313" key="16">
    <source>
        <dbReference type="EMBL" id="RWS28188.1"/>
    </source>
</evidence>
<dbReference type="VEuPathDB" id="VectorBase:LDEU003851"/>
<evidence type="ECO:0000256" key="13">
    <source>
        <dbReference type="ARBA" id="ARBA00024531"/>
    </source>
</evidence>
<evidence type="ECO:0000256" key="5">
    <source>
        <dbReference type="ARBA" id="ARBA00022692"/>
    </source>
</evidence>
<dbReference type="AlphaFoldDB" id="A0A443SKW5"/>
<keyword evidence="11" id="KW-0443">Lipid metabolism</keyword>
<dbReference type="GO" id="GO:0004465">
    <property type="term" value="F:lipoprotein lipase activity"/>
    <property type="evidence" value="ECO:0007669"/>
    <property type="project" value="TreeGrafter"/>
</dbReference>
<protein>
    <recommendedName>
        <fullName evidence="14">sn-1-specific diacylglycerol lipase</fullName>
        <ecNumber evidence="14">3.1.1.116</ecNumber>
    </recommendedName>
</protein>
<comment type="cofactor">
    <cofactor evidence="1">
        <name>Ca(2+)</name>
        <dbReference type="ChEBI" id="CHEBI:29108"/>
    </cofactor>
</comment>
<dbReference type="EMBL" id="NCKV01001529">
    <property type="protein sequence ID" value="RWS28188.1"/>
    <property type="molecule type" value="Genomic_DNA"/>
</dbReference>
<name>A0A443SKW5_9ACAR</name>
<evidence type="ECO:0000256" key="2">
    <source>
        <dbReference type="ARBA" id="ARBA00004651"/>
    </source>
</evidence>
<dbReference type="InterPro" id="IPR029058">
    <property type="entry name" value="AB_hydrolase_fold"/>
</dbReference>
<comment type="subcellular location">
    <subcellularLocation>
        <location evidence="2">Cell membrane</location>
        <topology evidence="2">Multi-pass membrane protein</topology>
    </subcellularLocation>
</comment>
<dbReference type="GO" id="GO:0046872">
    <property type="term" value="F:metal ion binding"/>
    <property type="evidence" value="ECO:0007669"/>
    <property type="project" value="UniProtKB-KW"/>
</dbReference>
<keyword evidence="10" id="KW-1133">Transmembrane helix</keyword>
<evidence type="ECO:0000256" key="1">
    <source>
        <dbReference type="ARBA" id="ARBA00001913"/>
    </source>
</evidence>
<proteinExistence type="predicted"/>
<evidence type="ECO:0000256" key="6">
    <source>
        <dbReference type="ARBA" id="ARBA00022723"/>
    </source>
</evidence>
<keyword evidence="7" id="KW-0378">Hydrolase</keyword>
<accession>A0A443SKW5</accession>
<comment type="caution">
    <text evidence="16">The sequence shown here is derived from an EMBL/GenBank/DDBJ whole genome shotgun (WGS) entry which is preliminary data.</text>
</comment>
<evidence type="ECO:0000313" key="17">
    <source>
        <dbReference type="Proteomes" id="UP000288716"/>
    </source>
</evidence>
<keyword evidence="8" id="KW-0106">Calcium</keyword>
<dbReference type="Gene3D" id="3.40.50.1820">
    <property type="entry name" value="alpha/beta hydrolase"/>
    <property type="match status" value="1"/>
</dbReference>
<comment type="catalytic activity">
    <reaction evidence="13">
        <text>a 1,2-diacyl-sn-glycerol + H2O = a 2-acylglycerol + a fatty acid + H(+)</text>
        <dbReference type="Rhea" id="RHEA:33275"/>
        <dbReference type="ChEBI" id="CHEBI:15377"/>
        <dbReference type="ChEBI" id="CHEBI:15378"/>
        <dbReference type="ChEBI" id="CHEBI:17389"/>
        <dbReference type="ChEBI" id="CHEBI:17815"/>
        <dbReference type="ChEBI" id="CHEBI:28868"/>
        <dbReference type="EC" id="3.1.1.116"/>
    </reaction>
    <physiologicalReaction direction="left-to-right" evidence="13">
        <dbReference type="Rhea" id="RHEA:33276"/>
    </physiologicalReaction>
</comment>
<dbReference type="OrthoDB" id="438440at2759"/>
<evidence type="ECO:0000256" key="8">
    <source>
        <dbReference type="ARBA" id="ARBA00022837"/>
    </source>
</evidence>
<evidence type="ECO:0000256" key="12">
    <source>
        <dbReference type="ARBA" id="ARBA00023136"/>
    </source>
</evidence>
<evidence type="ECO:0000256" key="3">
    <source>
        <dbReference type="ARBA" id="ARBA00022475"/>
    </source>
</evidence>
<dbReference type="PANTHER" id="PTHR45792:SF8">
    <property type="entry name" value="DIACYLGLYCEROL LIPASE-ALPHA"/>
    <property type="match status" value="1"/>
</dbReference>
<reference evidence="16 17" key="1">
    <citation type="journal article" date="2018" name="Gigascience">
        <title>Genomes of trombidid mites reveal novel predicted allergens and laterally-transferred genes associated with secondary metabolism.</title>
        <authorList>
            <person name="Dong X."/>
            <person name="Chaisiri K."/>
            <person name="Xia D."/>
            <person name="Armstrong S.D."/>
            <person name="Fang Y."/>
            <person name="Donnelly M.J."/>
            <person name="Kadowaki T."/>
            <person name="McGarry J.W."/>
            <person name="Darby A.C."/>
            <person name="Makepeace B.L."/>
        </authorList>
    </citation>
    <scope>NUCLEOTIDE SEQUENCE [LARGE SCALE GENOMIC DNA]</scope>
    <source>
        <strain evidence="16">UoL-UT</strain>
    </source>
</reference>
<dbReference type="Proteomes" id="UP000288716">
    <property type="component" value="Unassembled WGS sequence"/>
</dbReference>
<keyword evidence="17" id="KW-1185">Reference proteome</keyword>
<gene>
    <name evidence="16" type="ORF">B4U80_04069</name>
</gene>
<keyword evidence="9" id="KW-0442">Lipid degradation</keyword>
<evidence type="ECO:0000256" key="10">
    <source>
        <dbReference type="ARBA" id="ARBA00022989"/>
    </source>
</evidence>
<dbReference type="SUPFAM" id="SSF53474">
    <property type="entry name" value="alpha/beta-Hydrolases"/>
    <property type="match status" value="1"/>
</dbReference>
<feature type="non-terminal residue" evidence="16">
    <location>
        <position position="1"/>
    </location>
</feature>
<keyword evidence="3" id="KW-1003">Cell membrane</keyword>